<evidence type="ECO:0000259" key="3">
    <source>
        <dbReference type="Pfam" id="PF00892"/>
    </source>
</evidence>
<feature type="transmembrane region" description="Helical" evidence="2">
    <location>
        <begin position="254"/>
        <end position="273"/>
    </location>
</feature>
<feature type="transmembrane region" description="Helical" evidence="2">
    <location>
        <begin position="132"/>
        <end position="155"/>
    </location>
</feature>
<dbReference type="EMBL" id="PYAX01000019">
    <property type="protein sequence ID" value="PSL51683.1"/>
    <property type="molecule type" value="Genomic_DNA"/>
</dbReference>
<keyword evidence="2" id="KW-0472">Membrane</keyword>
<evidence type="ECO:0000256" key="1">
    <source>
        <dbReference type="ARBA" id="ARBA00007362"/>
    </source>
</evidence>
<dbReference type="AlphaFoldDB" id="A0A2P8HZP8"/>
<feature type="domain" description="EamA" evidence="3">
    <location>
        <begin position="21"/>
        <end position="147"/>
    </location>
</feature>
<dbReference type="Proteomes" id="UP000241118">
    <property type="component" value="Unassembled WGS sequence"/>
</dbReference>
<sequence length="301" mass="30795">MTTTEARLATVTPPPAKVNPALLALAGSLCIALSSVFIKVSETSGSTSAFWRCLFSLPVLAVLVWRERRRGTSRRRVLLPLLAGVGLGVDFVLWGDAIALVGAGIATVLLSVQVVIVPAVAYLVFRERPSNRFVFAAPVLLGGIVLAGGLAGTPAFGPDPVLGAVLALGAGVGFAAYLVLMRHSTGPGARDHTLFLATVSAGVVAVAIGVPADRLDLSPGWPALGWLVALALIGQIAGWLLISTALPRLSSATGATMMLLQPVGAILMGVGLLHERPSVPQLAGCLVVLAVVAFVSAGGRR</sequence>
<feature type="transmembrane region" description="Helical" evidence="2">
    <location>
        <begin position="224"/>
        <end position="242"/>
    </location>
</feature>
<feature type="transmembrane region" description="Helical" evidence="2">
    <location>
        <begin position="49"/>
        <end position="65"/>
    </location>
</feature>
<protein>
    <submittedName>
        <fullName evidence="4">Threonine/homoserine efflux transporter RhtA</fullName>
    </submittedName>
</protein>
<reference evidence="4 5" key="1">
    <citation type="submission" date="2018-03" db="EMBL/GenBank/DDBJ databases">
        <title>Genomic Encyclopedia of Type Strains, Phase III (KMG-III): the genomes of soil and plant-associated and newly described type strains.</title>
        <authorList>
            <person name="Whitman W."/>
        </authorList>
    </citation>
    <scope>NUCLEOTIDE SEQUENCE [LARGE SCALE GENOMIC DNA]</scope>
    <source>
        <strain evidence="4 5">CGMCC 4.7097</strain>
    </source>
</reference>
<feature type="transmembrane region" description="Helical" evidence="2">
    <location>
        <begin position="77"/>
        <end position="94"/>
    </location>
</feature>
<keyword evidence="2" id="KW-0812">Transmembrane</keyword>
<feature type="transmembrane region" description="Helical" evidence="2">
    <location>
        <begin position="100"/>
        <end position="125"/>
    </location>
</feature>
<dbReference type="GO" id="GO:0016020">
    <property type="term" value="C:membrane"/>
    <property type="evidence" value="ECO:0007669"/>
    <property type="project" value="InterPro"/>
</dbReference>
<feature type="transmembrane region" description="Helical" evidence="2">
    <location>
        <begin position="21"/>
        <end position="37"/>
    </location>
</feature>
<dbReference type="Pfam" id="PF00892">
    <property type="entry name" value="EamA"/>
    <property type="match status" value="2"/>
</dbReference>
<feature type="transmembrane region" description="Helical" evidence="2">
    <location>
        <begin position="192"/>
        <end position="212"/>
    </location>
</feature>
<dbReference type="InterPro" id="IPR000620">
    <property type="entry name" value="EamA_dom"/>
</dbReference>
<feature type="transmembrane region" description="Helical" evidence="2">
    <location>
        <begin position="279"/>
        <end position="299"/>
    </location>
</feature>
<dbReference type="SUPFAM" id="SSF103481">
    <property type="entry name" value="Multidrug resistance efflux transporter EmrE"/>
    <property type="match status" value="2"/>
</dbReference>
<proteinExistence type="inferred from homology"/>
<dbReference type="PANTHER" id="PTHR22911">
    <property type="entry name" value="ACYL-MALONYL CONDENSING ENZYME-RELATED"/>
    <property type="match status" value="1"/>
</dbReference>
<dbReference type="PANTHER" id="PTHR22911:SF76">
    <property type="entry name" value="EAMA DOMAIN-CONTAINING PROTEIN"/>
    <property type="match status" value="1"/>
</dbReference>
<keyword evidence="5" id="KW-1185">Reference proteome</keyword>
<comment type="similarity">
    <text evidence="1">Belongs to the EamA transporter family.</text>
</comment>
<feature type="domain" description="EamA" evidence="3">
    <location>
        <begin position="162"/>
        <end position="296"/>
    </location>
</feature>
<comment type="caution">
    <text evidence="4">The sequence shown here is derived from an EMBL/GenBank/DDBJ whole genome shotgun (WGS) entry which is preliminary data.</text>
</comment>
<evidence type="ECO:0000313" key="5">
    <source>
        <dbReference type="Proteomes" id="UP000241118"/>
    </source>
</evidence>
<feature type="transmembrane region" description="Helical" evidence="2">
    <location>
        <begin position="161"/>
        <end position="180"/>
    </location>
</feature>
<keyword evidence="2" id="KW-1133">Transmembrane helix</keyword>
<organism evidence="4 5">
    <name type="scientific">Saccharothrix carnea</name>
    <dbReference type="NCBI Taxonomy" id="1280637"/>
    <lineage>
        <taxon>Bacteria</taxon>
        <taxon>Bacillati</taxon>
        <taxon>Actinomycetota</taxon>
        <taxon>Actinomycetes</taxon>
        <taxon>Pseudonocardiales</taxon>
        <taxon>Pseudonocardiaceae</taxon>
        <taxon>Saccharothrix</taxon>
    </lineage>
</organism>
<accession>A0A2P8HZP8</accession>
<dbReference type="RefSeq" id="WP_245950668.1">
    <property type="nucleotide sequence ID" value="NZ_PYAX01000019.1"/>
</dbReference>
<name>A0A2P8HZP8_SACCR</name>
<evidence type="ECO:0000313" key="4">
    <source>
        <dbReference type="EMBL" id="PSL51683.1"/>
    </source>
</evidence>
<gene>
    <name evidence="4" type="ORF">B0I31_119113</name>
</gene>
<evidence type="ECO:0000256" key="2">
    <source>
        <dbReference type="SAM" id="Phobius"/>
    </source>
</evidence>
<dbReference type="InterPro" id="IPR037185">
    <property type="entry name" value="EmrE-like"/>
</dbReference>